<name>A0A645FLC9_9ZZZZ</name>
<dbReference type="AlphaFoldDB" id="A0A645FLC9"/>
<evidence type="ECO:0000313" key="1">
    <source>
        <dbReference type="EMBL" id="MPN15205.1"/>
    </source>
</evidence>
<dbReference type="EMBL" id="VSSQ01061914">
    <property type="protein sequence ID" value="MPN15205.1"/>
    <property type="molecule type" value="Genomic_DNA"/>
</dbReference>
<organism evidence="1">
    <name type="scientific">bioreactor metagenome</name>
    <dbReference type="NCBI Taxonomy" id="1076179"/>
    <lineage>
        <taxon>unclassified sequences</taxon>
        <taxon>metagenomes</taxon>
        <taxon>ecological metagenomes</taxon>
    </lineage>
</organism>
<accession>A0A645FLC9</accession>
<protein>
    <submittedName>
        <fullName evidence="1">Uncharacterized protein</fullName>
    </submittedName>
</protein>
<sequence>MNNLSMCRACKCEISIAEEFCSKCQSVVDEIISIDKQIDCLMDSVPELGQRAQKIVYYFIRFIAQTDQSVMEWSHIRRDHLDAFIDFLSLTKIPVNYVNYCLKTIKEVYLMVPTPKQNFFQSIR</sequence>
<reference evidence="1" key="1">
    <citation type="submission" date="2019-08" db="EMBL/GenBank/DDBJ databases">
        <authorList>
            <person name="Kucharzyk K."/>
            <person name="Murdoch R.W."/>
            <person name="Higgins S."/>
            <person name="Loffler F."/>
        </authorList>
    </citation>
    <scope>NUCLEOTIDE SEQUENCE</scope>
</reference>
<comment type="caution">
    <text evidence="1">The sequence shown here is derived from an EMBL/GenBank/DDBJ whole genome shotgun (WGS) entry which is preliminary data.</text>
</comment>
<gene>
    <name evidence="1" type="ORF">SDC9_162534</name>
</gene>
<proteinExistence type="predicted"/>